<gene>
    <name evidence="2" type="ORF">SAMN02787118_104355</name>
</gene>
<name>A0A1I2GS33_9ACTN</name>
<dbReference type="SUPFAM" id="SSF63829">
    <property type="entry name" value="Calcium-dependent phosphotriesterase"/>
    <property type="match status" value="1"/>
</dbReference>
<protein>
    <submittedName>
        <fullName evidence="2">Sugar lactone lactonase YvrE</fullName>
    </submittedName>
</protein>
<feature type="chain" id="PRO_5010289495" evidence="1">
    <location>
        <begin position="40"/>
        <end position="324"/>
    </location>
</feature>
<reference evidence="2 3" key="1">
    <citation type="submission" date="2016-10" db="EMBL/GenBank/DDBJ databases">
        <authorList>
            <person name="de Groot N.N."/>
        </authorList>
    </citation>
    <scope>NUCLEOTIDE SEQUENCE [LARGE SCALE GENOMIC DNA]</scope>
    <source>
        <strain evidence="2 3">OK461</strain>
    </source>
</reference>
<sequence>MTSTHRSFPGRLSRRRLLTAGAATAGVALAGSSAGPAWAAETSLPTVIHLPNGIRPEGITIGGGPYAYLGSIADGSVYRADLRTGHGRTIAPGPGTAAAGLKLDGRGRLFIATVGTGARVVDVRTGAELASYVLATAPGTFANDVVLTPRAVWFTDSYQPTLYALPLGPGGALPDAADVVRLPLSGDWSQVPGATINANGITRTPDGAALLVVQTGAGGLHRVDPRTGVTRLVDLGDAAPLVNGDGLLLTGRTLYVVQNMQNAIDVFRLSSDGRSGVFQRRLTDPDLDVPTTVAAYGDRLYLPNARFTTTPTPDTPYDVIAVAR</sequence>
<feature type="signal peptide" evidence="1">
    <location>
        <begin position="1"/>
        <end position="39"/>
    </location>
</feature>
<dbReference type="RefSeq" id="WP_075027710.1">
    <property type="nucleotide sequence ID" value="NZ_FONR01000004.1"/>
</dbReference>
<keyword evidence="1" id="KW-0732">Signal</keyword>
<evidence type="ECO:0000256" key="1">
    <source>
        <dbReference type="SAM" id="SignalP"/>
    </source>
</evidence>
<dbReference type="Gene3D" id="2.120.10.30">
    <property type="entry name" value="TolB, C-terminal domain"/>
    <property type="match status" value="1"/>
</dbReference>
<dbReference type="InterPro" id="IPR011042">
    <property type="entry name" value="6-blade_b-propeller_TolB-like"/>
</dbReference>
<dbReference type="PROSITE" id="PS51318">
    <property type="entry name" value="TAT"/>
    <property type="match status" value="1"/>
</dbReference>
<evidence type="ECO:0000313" key="2">
    <source>
        <dbReference type="EMBL" id="SFF19361.1"/>
    </source>
</evidence>
<dbReference type="AlphaFoldDB" id="A0A1I2GS33"/>
<evidence type="ECO:0000313" key="3">
    <source>
        <dbReference type="Proteomes" id="UP000181942"/>
    </source>
</evidence>
<dbReference type="InterPro" id="IPR006311">
    <property type="entry name" value="TAT_signal"/>
</dbReference>
<dbReference type="EMBL" id="FONR01000004">
    <property type="protein sequence ID" value="SFF19361.1"/>
    <property type="molecule type" value="Genomic_DNA"/>
</dbReference>
<dbReference type="OrthoDB" id="504981at2"/>
<proteinExistence type="predicted"/>
<organism evidence="2 3">
    <name type="scientific">Streptomyces mirabilis</name>
    <dbReference type="NCBI Taxonomy" id="68239"/>
    <lineage>
        <taxon>Bacteria</taxon>
        <taxon>Bacillati</taxon>
        <taxon>Actinomycetota</taxon>
        <taxon>Actinomycetes</taxon>
        <taxon>Kitasatosporales</taxon>
        <taxon>Streptomycetaceae</taxon>
        <taxon>Streptomyces</taxon>
    </lineage>
</organism>
<accession>A0A1I2GS33</accession>
<dbReference type="Proteomes" id="UP000181942">
    <property type="component" value="Unassembled WGS sequence"/>
</dbReference>